<protein>
    <submittedName>
        <fullName evidence="1">Uncharacterized protein</fullName>
    </submittedName>
</protein>
<accession>X1GRE4</accession>
<comment type="caution">
    <text evidence="1">The sequence shown here is derived from an EMBL/GenBank/DDBJ whole genome shotgun (WGS) entry which is preliminary data.</text>
</comment>
<dbReference type="AlphaFoldDB" id="X1GRE4"/>
<dbReference type="EMBL" id="BARU01009326">
    <property type="protein sequence ID" value="GAH35568.1"/>
    <property type="molecule type" value="Genomic_DNA"/>
</dbReference>
<feature type="non-terminal residue" evidence="1">
    <location>
        <position position="1"/>
    </location>
</feature>
<sequence length="194" mass="22314">LSGICLFEEIYNDFTKEGISTDLITSFLSALLSFANEAFTDAIQHIQLSSRKILFELTKNVLFVAIVSAKTPVTDAEIKYTIRKIAKVFNKKFKSSFKDGSSGGKVSVFNSFSDDLRKIVKKEPLTLKFLTVEQAISEYQKQMLKTTQGYSKRIQEFQKTQMNVTKDYLEEAREHMLLSKREKRKKKLEDKSIK</sequence>
<gene>
    <name evidence="1" type="ORF">S03H2_18022</name>
</gene>
<proteinExistence type="predicted"/>
<name>X1GRE4_9ZZZZ</name>
<reference evidence="1" key="1">
    <citation type="journal article" date="2014" name="Front. Microbiol.">
        <title>High frequency of phylogenetically diverse reductive dehalogenase-homologous genes in deep subseafloor sedimentary metagenomes.</title>
        <authorList>
            <person name="Kawai M."/>
            <person name="Futagami T."/>
            <person name="Toyoda A."/>
            <person name="Takaki Y."/>
            <person name="Nishi S."/>
            <person name="Hori S."/>
            <person name="Arai W."/>
            <person name="Tsubouchi T."/>
            <person name="Morono Y."/>
            <person name="Uchiyama I."/>
            <person name="Ito T."/>
            <person name="Fujiyama A."/>
            <person name="Inagaki F."/>
            <person name="Takami H."/>
        </authorList>
    </citation>
    <scope>NUCLEOTIDE SEQUENCE</scope>
    <source>
        <strain evidence="1">Expedition CK06-06</strain>
    </source>
</reference>
<organism evidence="1">
    <name type="scientific">marine sediment metagenome</name>
    <dbReference type="NCBI Taxonomy" id="412755"/>
    <lineage>
        <taxon>unclassified sequences</taxon>
        <taxon>metagenomes</taxon>
        <taxon>ecological metagenomes</taxon>
    </lineage>
</organism>
<evidence type="ECO:0000313" key="1">
    <source>
        <dbReference type="EMBL" id="GAH35568.1"/>
    </source>
</evidence>